<evidence type="ECO:0000313" key="3">
    <source>
        <dbReference type="Proteomes" id="UP001059893"/>
    </source>
</evidence>
<comment type="caution">
    <text evidence="2">The sequence shown here is derived from an EMBL/GenBank/DDBJ whole genome shotgun (WGS) entry which is preliminary data.</text>
</comment>
<evidence type="ECO:0000313" key="2">
    <source>
        <dbReference type="EMBL" id="KAI6293447.1"/>
    </source>
</evidence>
<dbReference type="EMBL" id="JABSND010000243">
    <property type="protein sequence ID" value="KAI6293447.1"/>
    <property type="molecule type" value="Genomic_DNA"/>
</dbReference>
<feature type="coiled-coil region" evidence="1">
    <location>
        <begin position="66"/>
        <end position="118"/>
    </location>
</feature>
<proteinExistence type="predicted"/>
<accession>A0ABQ8NBC4</accession>
<dbReference type="Proteomes" id="UP001059893">
    <property type="component" value="Unassembled WGS sequence"/>
</dbReference>
<keyword evidence="3" id="KW-1185">Reference proteome</keyword>
<sequence>MSAVPRRLMAISHRSFQSFKNPEPDSVVLEPFISESNFVQKYLNDWSYDQFWSPDPPKAQIQGESLNQAANELAQNKGNLDEKRKKFATAKNMQQRKVQQLSQRMESVENKLHEFQQKFLSASTDAL</sequence>
<evidence type="ECO:0000256" key="1">
    <source>
        <dbReference type="SAM" id="Coils"/>
    </source>
</evidence>
<name>A0ABQ8NBC4_PYRGI</name>
<gene>
    <name evidence="2" type="ORF">MCOR33_009126</name>
</gene>
<keyword evidence="1" id="KW-0175">Coiled coil</keyword>
<organism evidence="2 3">
    <name type="scientific">Pyricularia grisea</name>
    <name type="common">Crabgrass-specific blast fungus</name>
    <name type="synonym">Magnaporthe grisea</name>
    <dbReference type="NCBI Taxonomy" id="148305"/>
    <lineage>
        <taxon>Eukaryota</taxon>
        <taxon>Fungi</taxon>
        <taxon>Dikarya</taxon>
        <taxon>Ascomycota</taxon>
        <taxon>Pezizomycotina</taxon>
        <taxon>Sordariomycetes</taxon>
        <taxon>Sordariomycetidae</taxon>
        <taxon>Magnaporthales</taxon>
        <taxon>Pyriculariaceae</taxon>
        <taxon>Pyricularia</taxon>
    </lineage>
</organism>
<reference evidence="2" key="1">
    <citation type="submission" date="2021-01" db="EMBL/GenBank/DDBJ databases">
        <title>Deciphering the adaptive evolutionary patterns associated with biogeogrpahic diversity in the finger millet blast pathogen Magnaporthe oryzae in Eastern Africa.</title>
        <authorList>
            <person name="Onyema G."/>
            <person name="Shittu T.A."/>
            <person name="Dodsworth S."/>
            <person name="Devilliers S."/>
            <person name="Muthumeenakshi S."/>
            <person name="Sreenivasaprasad S."/>
        </authorList>
    </citation>
    <scope>NUCLEOTIDE SEQUENCE</scope>
    <source>
        <strain evidence="2">D15/s37</strain>
    </source>
</reference>
<protein>
    <submittedName>
        <fullName evidence="2">Uncharacterized protein</fullName>
    </submittedName>
</protein>